<organism evidence="2 3">
    <name type="scientific">Methylobacterium planeticum</name>
    <dbReference type="NCBI Taxonomy" id="2615211"/>
    <lineage>
        <taxon>Bacteria</taxon>
        <taxon>Pseudomonadati</taxon>
        <taxon>Pseudomonadota</taxon>
        <taxon>Alphaproteobacteria</taxon>
        <taxon>Hyphomicrobiales</taxon>
        <taxon>Methylobacteriaceae</taxon>
        <taxon>Methylobacterium</taxon>
    </lineage>
</organism>
<evidence type="ECO:0000313" key="3">
    <source>
        <dbReference type="Proteomes" id="UP000441523"/>
    </source>
</evidence>
<dbReference type="PANTHER" id="PTHR33990">
    <property type="entry name" value="PROTEIN YJDN-RELATED"/>
    <property type="match status" value="1"/>
</dbReference>
<feature type="domain" description="PhnB-like" evidence="1">
    <location>
        <begin position="3"/>
        <end position="118"/>
    </location>
</feature>
<dbReference type="SUPFAM" id="SSF54593">
    <property type="entry name" value="Glyoxalase/Bleomycin resistance protein/Dihydroxybiphenyl dioxygenase"/>
    <property type="match status" value="1"/>
</dbReference>
<keyword evidence="3" id="KW-1185">Reference proteome</keyword>
<dbReference type="InterPro" id="IPR009725">
    <property type="entry name" value="3_dmu_93_MTrfase"/>
</dbReference>
<evidence type="ECO:0000259" key="1">
    <source>
        <dbReference type="Pfam" id="PF06983"/>
    </source>
</evidence>
<gene>
    <name evidence="2" type="ORF">F6X51_10225</name>
</gene>
<dbReference type="AlphaFoldDB" id="A0A6N6MW49"/>
<dbReference type="InterPro" id="IPR028973">
    <property type="entry name" value="PhnB-like"/>
</dbReference>
<evidence type="ECO:0000313" key="2">
    <source>
        <dbReference type="EMBL" id="KAB1074083.1"/>
    </source>
</evidence>
<dbReference type="PANTHER" id="PTHR33990:SF2">
    <property type="entry name" value="PHNB-LIKE DOMAIN-CONTAINING PROTEIN"/>
    <property type="match status" value="1"/>
</dbReference>
<dbReference type="RefSeq" id="WP_150963200.1">
    <property type="nucleotide sequence ID" value="NZ_VZZJ01000006.1"/>
</dbReference>
<dbReference type="InterPro" id="IPR029068">
    <property type="entry name" value="Glyas_Bleomycin-R_OHBP_Dase"/>
</dbReference>
<dbReference type="EMBL" id="VZZJ01000006">
    <property type="protein sequence ID" value="KAB1074083.1"/>
    <property type="molecule type" value="Genomic_DNA"/>
</dbReference>
<dbReference type="Proteomes" id="UP000441523">
    <property type="component" value="Unassembled WGS sequence"/>
</dbReference>
<sequence length="158" mass="16629">MSTISTCLWFGGDVEAAVRLYVSLIPGSAITHVQHAPGPWPGGQAGDVILISFRLGDQSFQALNGGRPASYDTAASISVLCADQAEVDRLWSALTAEGGAEIACGWLRDRWGVPWQIVPEMLPRLLADPDPAVGSRVFLAMQGMVKLDIAALARAAAG</sequence>
<dbReference type="Gene3D" id="3.10.180.10">
    <property type="entry name" value="2,3-Dihydroxybiphenyl 1,2-Dioxygenase, domain 1"/>
    <property type="match status" value="1"/>
</dbReference>
<dbReference type="PIRSF" id="PIRSF021700">
    <property type="entry name" value="3_dmu_93_MTrfase"/>
    <property type="match status" value="1"/>
</dbReference>
<protein>
    <submittedName>
        <fullName evidence="2">VOC family protein</fullName>
    </submittedName>
</protein>
<name>A0A6N6MW49_9HYPH</name>
<accession>A0A6N6MW49</accession>
<dbReference type="CDD" id="cd06588">
    <property type="entry name" value="PhnB_like"/>
    <property type="match status" value="1"/>
</dbReference>
<dbReference type="Pfam" id="PF06983">
    <property type="entry name" value="3-dmu-9_3-mt"/>
    <property type="match status" value="1"/>
</dbReference>
<comment type="caution">
    <text evidence="2">The sequence shown here is derived from an EMBL/GenBank/DDBJ whole genome shotgun (WGS) entry which is preliminary data.</text>
</comment>
<proteinExistence type="predicted"/>
<reference evidence="2 3" key="1">
    <citation type="submission" date="2019-09" db="EMBL/GenBank/DDBJ databases">
        <title>YIM 132548 draft genome.</title>
        <authorList>
            <person name="Jiang L."/>
        </authorList>
    </citation>
    <scope>NUCLEOTIDE SEQUENCE [LARGE SCALE GENOMIC DNA]</scope>
    <source>
        <strain evidence="2 3">YIM 132548</strain>
    </source>
</reference>